<organism evidence="2 3">
    <name type="scientific">Sphingomonas parapaucimobilis NBRC 15100</name>
    <dbReference type="NCBI Taxonomy" id="1219049"/>
    <lineage>
        <taxon>Bacteria</taxon>
        <taxon>Pseudomonadati</taxon>
        <taxon>Pseudomonadota</taxon>
        <taxon>Alphaproteobacteria</taxon>
        <taxon>Sphingomonadales</taxon>
        <taxon>Sphingomonadaceae</taxon>
        <taxon>Sphingomonas</taxon>
    </lineage>
</organism>
<dbReference type="eggNOG" id="ENOG5033BHV">
    <property type="taxonomic scope" value="Bacteria"/>
</dbReference>
<feature type="transmembrane region" description="Helical" evidence="1">
    <location>
        <begin position="100"/>
        <end position="118"/>
    </location>
</feature>
<comment type="caution">
    <text evidence="2">The sequence shown here is derived from an EMBL/GenBank/DDBJ whole genome shotgun (WGS) entry which is preliminary data.</text>
</comment>
<reference evidence="2 3" key="1">
    <citation type="submission" date="2014-11" db="EMBL/GenBank/DDBJ databases">
        <title>Whole genome shotgun sequence of Sphingomonas parapaucimobilis NBRC 15100.</title>
        <authorList>
            <person name="Katano-Makiyama Y."/>
            <person name="Hosoyama A."/>
            <person name="Hashimoto M."/>
            <person name="Hosoyama Y."/>
            <person name="Noguchi M."/>
            <person name="Numata M."/>
            <person name="Tsuchikane K."/>
            <person name="Hirakata S."/>
            <person name="Uohara A."/>
            <person name="Shimodaira J."/>
            <person name="Ohji S."/>
            <person name="Ichikawa N."/>
            <person name="Kimura A."/>
            <person name="Yamazoe A."/>
            <person name="Fujita N."/>
        </authorList>
    </citation>
    <scope>NUCLEOTIDE SEQUENCE [LARGE SCALE GENOMIC DNA]</scope>
    <source>
        <strain evidence="2 3">NBRC 15100</strain>
    </source>
</reference>
<sequence>MLNALARILLTSSAIAPVGLTYAWVAYTQNDLRAALYIAIGSLATVAICLMMLRYAKKNLEITLFQASEVEAADRENMGFLLLYLLPLFTSQFNTLNWQLWIPTLGIFAIITATGYNYHFNPLLGILRWHFYKVKSREGVTYVLITKKQIRSAANPISVGQLTEYILIDLEDA</sequence>
<protein>
    <submittedName>
        <fullName evidence="2">Uncharacterized protein</fullName>
    </submittedName>
</protein>
<proteinExistence type="predicted"/>
<keyword evidence="1" id="KW-1133">Transmembrane helix</keyword>
<evidence type="ECO:0000313" key="3">
    <source>
        <dbReference type="Proteomes" id="UP000032305"/>
    </source>
</evidence>
<dbReference type="Proteomes" id="UP000032305">
    <property type="component" value="Unassembled WGS sequence"/>
</dbReference>
<evidence type="ECO:0000256" key="1">
    <source>
        <dbReference type="SAM" id="Phobius"/>
    </source>
</evidence>
<dbReference type="EMBL" id="BBPI01000099">
    <property type="protein sequence ID" value="GAM02833.1"/>
    <property type="molecule type" value="Genomic_DNA"/>
</dbReference>
<gene>
    <name evidence="2" type="ORF">SP5_099_00480</name>
</gene>
<keyword evidence="1" id="KW-0472">Membrane</keyword>
<keyword evidence="1" id="KW-0812">Transmembrane</keyword>
<dbReference type="AlphaFoldDB" id="A0A0A1WBW0"/>
<accession>A0A0A1WBW0</accession>
<feature type="transmembrane region" description="Helical" evidence="1">
    <location>
        <begin position="33"/>
        <end position="56"/>
    </location>
</feature>
<dbReference type="OrthoDB" id="6998690at2"/>
<evidence type="ECO:0000313" key="2">
    <source>
        <dbReference type="EMBL" id="GAM02833.1"/>
    </source>
</evidence>
<name>A0A0A1WBW0_9SPHN</name>
<dbReference type="RefSeq" id="WP_042491110.1">
    <property type="nucleotide sequence ID" value="NZ_BBPI01000099.1"/>
</dbReference>
<keyword evidence="3" id="KW-1185">Reference proteome</keyword>